<dbReference type="NCBIfam" id="TIGR01444">
    <property type="entry name" value="fkbM_fam"/>
    <property type="match status" value="1"/>
</dbReference>
<dbReference type="PANTHER" id="PTHR34203:SF15">
    <property type="entry name" value="SLL1173 PROTEIN"/>
    <property type="match status" value="1"/>
</dbReference>
<dbReference type="Gene3D" id="3.40.50.150">
    <property type="entry name" value="Vaccinia Virus protein VP39"/>
    <property type="match status" value="1"/>
</dbReference>
<reference evidence="2 3" key="1">
    <citation type="submission" date="2016-10" db="EMBL/GenBank/DDBJ databases">
        <authorList>
            <person name="Varghese N."/>
            <person name="Submissions S."/>
        </authorList>
    </citation>
    <scope>NUCLEOTIDE SEQUENCE [LARGE SCALE GENOMIC DNA]</scope>
    <source>
        <strain evidence="2 3">DSM 16643</strain>
    </source>
</reference>
<accession>A0A1G5WWX2</accession>
<dbReference type="RefSeq" id="WP_188118125.1">
    <property type="nucleotide sequence ID" value="NZ_FMXB01000014.1"/>
</dbReference>
<feature type="domain" description="Methyltransferase FkbM" evidence="1">
    <location>
        <begin position="129"/>
        <end position="276"/>
    </location>
</feature>
<keyword evidence="3" id="KW-1185">Reference proteome</keyword>
<organism evidence="2 3">
    <name type="scientific">Methanobrevibacter millerae</name>
    <dbReference type="NCBI Taxonomy" id="230361"/>
    <lineage>
        <taxon>Archaea</taxon>
        <taxon>Methanobacteriati</taxon>
        <taxon>Methanobacteriota</taxon>
        <taxon>Methanomada group</taxon>
        <taxon>Methanobacteria</taxon>
        <taxon>Methanobacteriales</taxon>
        <taxon>Methanobacteriaceae</taxon>
        <taxon>Methanobrevibacter</taxon>
    </lineage>
</organism>
<dbReference type="Proteomes" id="UP000323439">
    <property type="component" value="Unassembled WGS sequence"/>
</dbReference>
<dbReference type="GO" id="GO:0008168">
    <property type="term" value="F:methyltransferase activity"/>
    <property type="evidence" value="ECO:0007669"/>
    <property type="project" value="UniProtKB-KW"/>
</dbReference>
<evidence type="ECO:0000313" key="2">
    <source>
        <dbReference type="EMBL" id="SDA62512.1"/>
    </source>
</evidence>
<keyword evidence="2" id="KW-0489">Methyltransferase</keyword>
<dbReference type="InterPro" id="IPR029063">
    <property type="entry name" value="SAM-dependent_MTases_sf"/>
</dbReference>
<evidence type="ECO:0000313" key="3">
    <source>
        <dbReference type="Proteomes" id="UP000323439"/>
    </source>
</evidence>
<keyword evidence="2" id="KW-0808">Transferase</keyword>
<dbReference type="OrthoDB" id="275825at2157"/>
<dbReference type="PANTHER" id="PTHR34203">
    <property type="entry name" value="METHYLTRANSFERASE, FKBM FAMILY PROTEIN"/>
    <property type="match status" value="1"/>
</dbReference>
<protein>
    <submittedName>
        <fullName evidence="2">Methyltransferase, FkbM family</fullName>
    </submittedName>
</protein>
<dbReference type="EMBL" id="FMXB01000014">
    <property type="protein sequence ID" value="SDA62512.1"/>
    <property type="molecule type" value="Genomic_DNA"/>
</dbReference>
<dbReference type="InterPro" id="IPR052514">
    <property type="entry name" value="SAM-dependent_MTase"/>
</dbReference>
<dbReference type="InterPro" id="IPR006342">
    <property type="entry name" value="FkbM_mtfrase"/>
</dbReference>
<dbReference type="SUPFAM" id="SSF53335">
    <property type="entry name" value="S-adenosyl-L-methionine-dependent methyltransferases"/>
    <property type="match status" value="1"/>
</dbReference>
<dbReference type="GO" id="GO:0032259">
    <property type="term" value="P:methylation"/>
    <property type="evidence" value="ECO:0007669"/>
    <property type="project" value="UniProtKB-KW"/>
</dbReference>
<dbReference type="AlphaFoldDB" id="A0A1G5WWX2"/>
<evidence type="ECO:0000259" key="1">
    <source>
        <dbReference type="Pfam" id="PF05050"/>
    </source>
</evidence>
<proteinExistence type="predicted"/>
<sequence>MKLKYLFDYFKYLENPFEALKFKFGVSENYTIKVKNIDSTVTLNNVKVLNHLMANLPKIKPDKIPNFLIYIKNRDNDDKYLEIGDIKFINIYNSDFIKNHGDEFYSHLIEFFTDDVFEILDYKGRHVVDIGGNIGDTPLFFAKAGADVISFEPIKHLYDLAVENVELNGDVKNKIILVNKAIGGKRGILHFDDSSIIEYVGNDQNHVMEVITISDLLEQFDFTPDILKMDCEGCEFEIILNSDLSMFNDIIFEHHQRIVDKDYNLLVNELKKQGFEIQLFELEGSDCKFEEQGMIYAHK</sequence>
<name>A0A1G5WWX2_9EURY</name>
<gene>
    <name evidence="2" type="ORF">SAMN02910315_01759</name>
</gene>
<dbReference type="Pfam" id="PF05050">
    <property type="entry name" value="Methyltransf_21"/>
    <property type="match status" value="1"/>
</dbReference>